<feature type="transmembrane region" description="Helical" evidence="7">
    <location>
        <begin position="79"/>
        <end position="104"/>
    </location>
</feature>
<sequence length="156" mass="16641">MARMTGSWLSGPNAAMDDDGTEQKFPGERLGLPSDGPGAVAGLGRRILALLVDWLMAMGIGALVLSLTGWQQSLSTVTLLVWFVVGVSAVAVFSFTPGQLIVGIQVARVDARARVGFVRALVRTFFIVFVFPAVISDHDGRGMHDRATGTAMLRVR</sequence>
<keyword evidence="5 7" id="KW-0472">Membrane</keyword>
<evidence type="ECO:0000256" key="5">
    <source>
        <dbReference type="ARBA" id="ARBA00023136"/>
    </source>
</evidence>
<proteinExistence type="predicted"/>
<feature type="transmembrane region" description="Helical" evidence="7">
    <location>
        <begin position="116"/>
        <end position="135"/>
    </location>
</feature>
<feature type="region of interest" description="Disordered" evidence="6">
    <location>
        <begin position="1"/>
        <end position="28"/>
    </location>
</feature>
<dbReference type="PANTHER" id="PTHR36115:SF6">
    <property type="entry name" value="PROLINE-RICH ANTIGEN HOMOLOG"/>
    <property type="match status" value="1"/>
</dbReference>
<evidence type="ECO:0000256" key="4">
    <source>
        <dbReference type="ARBA" id="ARBA00022989"/>
    </source>
</evidence>
<dbReference type="InterPro" id="IPR010432">
    <property type="entry name" value="RDD"/>
</dbReference>
<keyword evidence="10" id="KW-1185">Reference proteome</keyword>
<dbReference type="InterPro" id="IPR051791">
    <property type="entry name" value="Pra-immunoreactive"/>
</dbReference>
<evidence type="ECO:0000256" key="2">
    <source>
        <dbReference type="ARBA" id="ARBA00022475"/>
    </source>
</evidence>
<organism evidence="9 10">
    <name type="scientific">Rhodococcoides kyotonense</name>
    <dbReference type="NCBI Taxonomy" id="398843"/>
    <lineage>
        <taxon>Bacteria</taxon>
        <taxon>Bacillati</taxon>
        <taxon>Actinomycetota</taxon>
        <taxon>Actinomycetes</taxon>
        <taxon>Mycobacteriales</taxon>
        <taxon>Nocardiaceae</taxon>
        <taxon>Rhodococcoides</taxon>
    </lineage>
</organism>
<feature type="domain" description="RDD" evidence="8">
    <location>
        <begin position="40"/>
        <end position="148"/>
    </location>
</feature>
<dbReference type="RefSeq" id="WP_068420580.1">
    <property type="nucleotide sequence ID" value="NZ_LVHI01000001.1"/>
</dbReference>
<dbReference type="EMBL" id="LVHI01000001">
    <property type="protein sequence ID" value="OAK57367.1"/>
    <property type="molecule type" value="Genomic_DNA"/>
</dbReference>
<keyword evidence="2" id="KW-1003">Cell membrane</keyword>
<keyword evidence="4 7" id="KW-1133">Transmembrane helix</keyword>
<evidence type="ECO:0000256" key="1">
    <source>
        <dbReference type="ARBA" id="ARBA00004651"/>
    </source>
</evidence>
<dbReference type="GO" id="GO:0005886">
    <property type="term" value="C:plasma membrane"/>
    <property type="evidence" value="ECO:0007669"/>
    <property type="project" value="UniProtKB-SubCell"/>
</dbReference>
<name>A0A177YP47_9NOCA</name>
<dbReference type="PIRSF" id="PIRSF021697">
    <property type="entry name" value="UCP021697"/>
    <property type="match status" value="1"/>
</dbReference>
<evidence type="ECO:0000256" key="3">
    <source>
        <dbReference type="ARBA" id="ARBA00022692"/>
    </source>
</evidence>
<dbReference type="PANTHER" id="PTHR36115">
    <property type="entry name" value="PROLINE-RICH ANTIGEN HOMOLOG-RELATED"/>
    <property type="match status" value="1"/>
</dbReference>
<comment type="subcellular location">
    <subcellularLocation>
        <location evidence="1">Cell membrane</location>
        <topology evidence="1">Multi-pass membrane protein</topology>
    </subcellularLocation>
</comment>
<feature type="transmembrane region" description="Helical" evidence="7">
    <location>
        <begin position="47"/>
        <end position="67"/>
    </location>
</feature>
<evidence type="ECO:0000313" key="10">
    <source>
        <dbReference type="Proteomes" id="UP000077519"/>
    </source>
</evidence>
<dbReference type="Pfam" id="PF06271">
    <property type="entry name" value="RDD"/>
    <property type="match status" value="1"/>
</dbReference>
<dbReference type="InterPro" id="IPR016795">
    <property type="entry name" value="UCP021697"/>
</dbReference>
<evidence type="ECO:0000259" key="8">
    <source>
        <dbReference type="Pfam" id="PF06271"/>
    </source>
</evidence>
<protein>
    <recommendedName>
        <fullName evidence="8">RDD domain-containing protein</fullName>
    </recommendedName>
</protein>
<keyword evidence="3 7" id="KW-0812">Transmembrane</keyword>
<accession>A0A177YP47</accession>
<comment type="caution">
    <text evidence="9">The sequence shown here is derived from an EMBL/GenBank/DDBJ whole genome shotgun (WGS) entry which is preliminary data.</text>
</comment>
<reference evidence="9 10" key="1">
    <citation type="submission" date="2016-03" db="EMBL/GenBank/DDBJ databases">
        <title>Genome sequence of Rhodococcus kyotonensis KB10.</title>
        <authorList>
            <person name="Jeong H."/>
            <person name="Hong C.E."/>
            <person name="Jo S.H."/>
            <person name="Park J.M."/>
        </authorList>
    </citation>
    <scope>NUCLEOTIDE SEQUENCE [LARGE SCALE GENOMIC DNA]</scope>
    <source>
        <strain evidence="9 10">KB10</strain>
    </source>
</reference>
<evidence type="ECO:0000256" key="6">
    <source>
        <dbReference type="SAM" id="MobiDB-lite"/>
    </source>
</evidence>
<dbReference type="Proteomes" id="UP000077519">
    <property type="component" value="Unassembled WGS sequence"/>
</dbReference>
<gene>
    <name evidence="9" type="ORF">A3K89_00705</name>
</gene>
<evidence type="ECO:0000313" key="9">
    <source>
        <dbReference type="EMBL" id="OAK57367.1"/>
    </source>
</evidence>
<evidence type="ECO:0000256" key="7">
    <source>
        <dbReference type="SAM" id="Phobius"/>
    </source>
</evidence>
<dbReference type="AlphaFoldDB" id="A0A177YP47"/>